<evidence type="ECO:0000313" key="1">
    <source>
        <dbReference type="EMBL" id="MFC2997000.1"/>
    </source>
</evidence>
<gene>
    <name evidence="1" type="ORF">ACFODO_17440</name>
</gene>
<comment type="caution">
    <text evidence="1">The sequence shown here is derived from an EMBL/GenBank/DDBJ whole genome shotgun (WGS) entry which is preliminary data.</text>
</comment>
<reference evidence="2" key="1">
    <citation type="journal article" date="2019" name="Int. J. Syst. Evol. Microbiol.">
        <title>The Global Catalogue of Microorganisms (GCM) 10K type strain sequencing project: providing services to taxonomists for standard genome sequencing and annotation.</title>
        <authorList>
            <consortium name="The Broad Institute Genomics Platform"/>
            <consortium name="The Broad Institute Genome Sequencing Center for Infectious Disease"/>
            <person name="Wu L."/>
            <person name="Ma J."/>
        </authorList>
    </citation>
    <scope>NUCLEOTIDE SEQUENCE [LARGE SCALE GENOMIC DNA]</scope>
    <source>
        <strain evidence="2">KCTC 62575</strain>
    </source>
</reference>
<protein>
    <submittedName>
        <fullName evidence="1">Uncharacterized protein</fullName>
    </submittedName>
</protein>
<keyword evidence="2" id="KW-1185">Reference proteome</keyword>
<name>A0ABV7BLH7_9GAMM</name>
<dbReference type="RefSeq" id="WP_228199051.1">
    <property type="nucleotide sequence ID" value="NZ_JBHRSF010000102.1"/>
</dbReference>
<organism evidence="1 2">
    <name type="scientific">Acinetobacter sichuanensis</name>
    <dbReference type="NCBI Taxonomy" id="2136183"/>
    <lineage>
        <taxon>Bacteria</taxon>
        <taxon>Pseudomonadati</taxon>
        <taxon>Pseudomonadota</taxon>
        <taxon>Gammaproteobacteria</taxon>
        <taxon>Moraxellales</taxon>
        <taxon>Moraxellaceae</taxon>
        <taxon>Acinetobacter</taxon>
    </lineage>
</organism>
<proteinExistence type="predicted"/>
<dbReference type="EMBL" id="JBHRSF010000102">
    <property type="protein sequence ID" value="MFC2997000.1"/>
    <property type="molecule type" value="Genomic_DNA"/>
</dbReference>
<dbReference type="Proteomes" id="UP001595455">
    <property type="component" value="Unassembled WGS sequence"/>
</dbReference>
<evidence type="ECO:0000313" key="2">
    <source>
        <dbReference type="Proteomes" id="UP001595455"/>
    </source>
</evidence>
<sequence>MLIKTGISHAPNEKTTALLFILSALSILQSVWAKPCALPMQQIEVAGIRLAQPISEFQKQHPTASVEVLGDDHDRFEFKDGVDDLAKKAGATYFGHIAFDSKKQIITSFSASFLDGALATYETDLEQFKQNILQHSHVPQVGWKAQNNAYLYSCQDYVINIIQDHGAVKSAVGPTVMVFSKYSHIWKSIQK</sequence>
<accession>A0ABV7BLH7</accession>